<evidence type="ECO:0000256" key="15">
    <source>
        <dbReference type="PROSITE-ProRule" id="PRU01319"/>
    </source>
</evidence>
<sequence>MARDGGKTGKTGKTAAGLGFARERALYRDGAAPVAGADEAGRGPLAGPVVAAAVILDPSRLPRGLDDSKKLTRERREALFEEICATAEVSVSLAPPARIDRDNIRQASLWALASAVRGLPRVPALVFVDGNDPPPVACPLEMVIGGDALIASIAAASIVAKVTRDRLMTGLGAVFPAYGFERHMGYSTPEHGLALRAHGPCPHHRRSFAPVRAQQLLLFAEAEIVAAE</sequence>
<dbReference type="PANTHER" id="PTHR10954">
    <property type="entry name" value="RIBONUCLEASE H2 SUBUNIT A"/>
    <property type="match status" value="1"/>
</dbReference>
<evidence type="ECO:0000256" key="13">
    <source>
        <dbReference type="ARBA" id="ARBA00023211"/>
    </source>
</evidence>
<protein>
    <recommendedName>
        <fullName evidence="7 14">Ribonuclease HII</fullName>
        <shortName evidence="14">RNase HII</shortName>
        <ecNumber evidence="6 14">3.1.26.4</ecNumber>
    </recommendedName>
</protein>
<evidence type="ECO:0000256" key="11">
    <source>
        <dbReference type="ARBA" id="ARBA00022759"/>
    </source>
</evidence>
<feature type="binding site" evidence="14 15">
    <location>
        <position position="39"/>
    </location>
    <ligand>
        <name>a divalent metal cation</name>
        <dbReference type="ChEBI" id="CHEBI:60240"/>
    </ligand>
</feature>
<evidence type="ECO:0000256" key="1">
    <source>
        <dbReference type="ARBA" id="ARBA00000077"/>
    </source>
</evidence>
<feature type="binding site" evidence="14 15">
    <location>
        <position position="129"/>
    </location>
    <ligand>
        <name>a divalent metal cation</name>
        <dbReference type="ChEBI" id="CHEBI:60240"/>
    </ligand>
</feature>
<dbReference type="RefSeq" id="WP_132031452.1">
    <property type="nucleotide sequence ID" value="NZ_SMAI01000006.1"/>
</dbReference>
<comment type="cofactor">
    <cofactor evidence="14 15">
        <name>Mn(2+)</name>
        <dbReference type="ChEBI" id="CHEBI:29035"/>
    </cofactor>
    <cofactor evidence="14 15">
        <name>Mg(2+)</name>
        <dbReference type="ChEBI" id="CHEBI:18420"/>
    </cofactor>
    <text evidence="14 15">Manganese or magnesium. Binds 1 divalent metal ion per monomer in the absence of substrate. May bind a second metal ion after substrate binding.</text>
</comment>
<keyword evidence="13 14" id="KW-0464">Manganese</keyword>
<dbReference type="GO" id="GO:0006298">
    <property type="term" value="P:mismatch repair"/>
    <property type="evidence" value="ECO:0007669"/>
    <property type="project" value="TreeGrafter"/>
</dbReference>
<organism evidence="18 19">
    <name type="scientific">Aquabacter spiritensis</name>
    <dbReference type="NCBI Taxonomy" id="933073"/>
    <lineage>
        <taxon>Bacteria</taxon>
        <taxon>Pseudomonadati</taxon>
        <taxon>Pseudomonadota</taxon>
        <taxon>Alphaproteobacteria</taxon>
        <taxon>Hyphomicrobiales</taxon>
        <taxon>Xanthobacteraceae</taxon>
        <taxon>Aquabacter</taxon>
    </lineage>
</organism>
<dbReference type="AlphaFoldDB" id="A0A4R3LY16"/>
<dbReference type="OrthoDB" id="9803420at2"/>
<accession>A0A4R3LY16</accession>
<comment type="similarity">
    <text evidence="5 14 16">Belongs to the RNase HII family.</text>
</comment>
<dbReference type="Pfam" id="PF01351">
    <property type="entry name" value="RNase_HII"/>
    <property type="match status" value="1"/>
</dbReference>
<evidence type="ECO:0000313" key="18">
    <source>
        <dbReference type="EMBL" id="TCT04679.1"/>
    </source>
</evidence>
<evidence type="ECO:0000259" key="17">
    <source>
        <dbReference type="PROSITE" id="PS51975"/>
    </source>
</evidence>
<dbReference type="Proteomes" id="UP000294664">
    <property type="component" value="Unassembled WGS sequence"/>
</dbReference>
<dbReference type="InterPro" id="IPR022898">
    <property type="entry name" value="RNase_HII"/>
</dbReference>
<dbReference type="Gene3D" id="3.30.420.10">
    <property type="entry name" value="Ribonuclease H-like superfamily/Ribonuclease H"/>
    <property type="match status" value="1"/>
</dbReference>
<dbReference type="InterPro" id="IPR001352">
    <property type="entry name" value="RNase_HII/HIII"/>
</dbReference>
<evidence type="ECO:0000256" key="7">
    <source>
        <dbReference type="ARBA" id="ARBA00019179"/>
    </source>
</evidence>
<dbReference type="CDD" id="cd07182">
    <property type="entry name" value="RNase_HII_bacteria_HII_like"/>
    <property type="match status" value="1"/>
</dbReference>
<evidence type="ECO:0000256" key="12">
    <source>
        <dbReference type="ARBA" id="ARBA00022801"/>
    </source>
</evidence>
<evidence type="ECO:0000256" key="4">
    <source>
        <dbReference type="ARBA" id="ARBA00004496"/>
    </source>
</evidence>
<comment type="cofactor">
    <cofactor evidence="2">
        <name>Mg(2+)</name>
        <dbReference type="ChEBI" id="CHEBI:18420"/>
    </cofactor>
</comment>
<comment type="subcellular location">
    <subcellularLocation>
        <location evidence="4 14">Cytoplasm</location>
    </subcellularLocation>
</comment>
<dbReference type="GO" id="GO:0003723">
    <property type="term" value="F:RNA binding"/>
    <property type="evidence" value="ECO:0007669"/>
    <property type="project" value="UniProtKB-UniRule"/>
</dbReference>
<proteinExistence type="inferred from homology"/>
<dbReference type="EMBL" id="SMAI01000006">
    <property type="protein sequence ID" value="TCT04679.1"/>
    <property type="molecule type" value="Genomic_DNA"/>
</dbReference>
<evidence type="ECO:0000256" key="6">
    <source>
        <dbReference type="ARBA" id="ARBA00012180"/>
    </source>
</evidence>
<comment type="caution">
    <text evidence="18">The sequence shown here is derived from an EMBL/GenBank/DDBJ whole genome shotgun (WGS) entry which is preliminary data.</text>
</comment>
<evidence type="ECO:0000313" key="19">
    <source>
        <dbReference type="Proteomes" id="UP000294664"/>
    </source>
</evidence>
<dbReference type="GO" id="GO:0030145">
    <property type="term" value="F:manganese ion binding"/>
    <property type="evidence" value="ECO:0007669"/>
    <property type="project" value="UniProtKB-UniRule"/>
</dbReference>
<keyword evidence="8 14" id="KW-0963">Cytoplasm</keyword>
<dbReference type="GO" id="GO:0005737">
    <property type="term" value="C:cytoplasm"/>
    <property type="evidence" value="ECO:0007669"/>
    <property type="project" value="UniProtKB-SubCell"/>
</dbReference>
<keyword evidence="11 14" id="KW-0255">Endonuclease</keyword>
<name>A0A4R3LY16_9HYPH</name>
<keyword evidence="12 14" id="KW-0378">Hydrolase</keyword>
<dbReference type="InterPro" id="IPR024567">
    <property type="entry name" value="RNase_HII/HIII_dom"/>
</dbReference>
<dbReference type="EC" id="3.1.26.4" evidence="6 14"/>
<dbReference type="HAMAP" id="MF_00052_B">
    <property type="entry name" value="RNase_HII_B"/>
    <property type="match status" value="1"/>
</dbReference>
<dbReference type="GO" id="GO:0004523">
    <property type="term" value="F:RNA-DNA hybrid ribonuclease activity"/>
    <property type="evidence" value="ECO:0007669"/>
    <property type="project" value="UniProtKB-UniRule"/>
</dbReference>
<dbReference type="PANTHER" id="PTHR10954:SF18">
    <property type="entry name" value="RIBONUCLEASE HII"/>
    <property type="match status" value="1"/>
</dbReference>
<dbReference type="GO" id="GO:0032299">
    <property type="term" value="C:ribonuclease H2 complex"/>
    <property type="evidence" value="ECO:0007669"/>
    <property type="project" value="TreeGrafter"/>
</dbReference>
<evidence type="ECO:0000256" key="2">
    <source>
        <dbReference type="ARBA" id="ARBA00001946"/>
    </source>
</evidence>
<comment type="catalytic activity">
    <reaction evidence="1 14 15 16">
        <text>Endonucleolytic cleavage to 5'-phosphomonoester.</text>
        <dbReference type="EC" id="3.1.26.4"/>
    </reaction>
</comment>
<evidence type="ECO:0000256" key="9">
    <source>
        <dbReference type="ARBA" id="ARBA00022722"/>
    </source>
</evidence>
<dbReference type="InterPro" id="IPR036397">
    <property type="entry name" value="RNaseH_sf"/>
</dbReference>
<dbReference type="InterPro" id="IPR012337">
    <property type="entry name" value="RNaseH-like_sf"/>
</dbReference>
<evidence type="ECO:0000256" key="5">
    <source>
        <dbReference type="ARBA" id="ARBA00007383"/>
    </source>
</evidence>
<dbReference type="PROSITE" id="PS51975">
    <property type="entry name" value="RNASE_H_2"/>
    <property type="match status" value="1"/>
</dbReference>
<dbReference type="NCBIfam" id="NF000595">
    <property type="entry name" value="PRK00015.1-3"/>
    <property type="match status" value="1"/>
</dbReference>
<evidence type="ECO:0000256" key="10">
    <source>
        <dbReference type="ARBA" id="ARBA00022723"/>
    </source>
</evidence>
<feature type="binding site" evidence="14 15">
    <location>
        <position position="38"/>
    </location>
    <ligand>
        <name>a divalent metal cation</name>
        <dbReference type="ChEBI" id="CHEBI:60240"/>
    </ligand>
</feature>
<evidence type="ECO:0000256" key="3">
    <source>
        <dbReference type="ARBA" id="ARBA00004065"/>
    </source>
</evidence>
<keyword evidence="10 14" id="KW-0479">Metal-binding</keyword>
<gene>
    <name evidence="14" type="primary">rnhB</name>
    <name evidence="18" type="ORF">EDC64_106111</name>
</gene>
<dbReference type="GO" id="GO:0043137">
    <property type="term" value="P:DNA replication, removal of RNA primer"/>
    <property type="evidence" value="ECO:0007669"/>
    <property type="project" value="TreeGrafter"/>
</dbReference>
<reference evidence="18 19" key="1">
    <citation type="submission" date="2019-03" db="EMBL/GenBank/DDBJ databases">
        <title>Genomic Encyclopedia of Type Strains, Phase IV (KMG-IV): sequencing the most valuable type-strain genomes for metagenomic binning, comparative biology and taxonomic classification.</title>
        <authorList>
            <person name="Goeker M."/>
        </authorList>
    </citation>
    <scope>NUCLEOTIDE SEQUENCE [LARGE SCALE GENOMIC DNA]</scope>
    <source>
        <strain evidence="18 19">DSM 9035</strain>
    </source>
</reference>
<keyword evidence="19" id="KW-1185">Reference proteome</keyword>
<feature type="domain" description="RNase H type-2" evidence="17">
    <location>
        <begin position="32"/>
        <end position="220"/>
    </location>
</feature>
<evidence type="ECO:0000256" key="14">
    <source>
        <dbReference type="HAMAP-Rule" id="MF_00052"/>
    </source>
</evidence>
<evidence type="ECO:0000256" key="16">
    <source>
        <dbReference type="RuleBase" id="RU003515"/>
    </source>
</evidence>
<keyword evidence="9 14" id="KW-0540">Nuclease</keyword>
<evidence type="ECO:0000256" key="8">
    <source>
        <dbReference type="ARBA" id="ARBA00022490"/>
    </source>
</evidence>
<dbReference type="SUPFAM" id="SSF53098">
    <property type="entry name" value="Ribonuclease H-like"/>
    <property type="match status" value="1"/>
</dbReference>
<comment type="function">
    <text evidence="3 14 16">Endonuclease that specifically degrades the RNA of RNA-DNA hybrids.</text>
</comment>